<name>A0A5J4K7S5_9CHLR</name>
<accession>A0A5J4K7S5</accession>
<evidence type="ECO:0000313" key="2">
    <source>
        <dbReference type="Proteomes" id="UP000334820"/>
    </source>
</evidence>
<dbReference type="RefSeq" id="WP_151727537.1">
    <property type="nucleotide sequence ID" value="NZ_BKZV01000001.1"/>
</dbReference>
<gene>
    <name evidence="1" type="ORF">KTAU_13770</name>
</gene>
<proteinExistence type="predicted"/>
<comment type="caution">
    <text evidence="1">The sequence shown here is derived from an EMBL/GenBank/DDBJ whole genome shotgun (WGS) entry which is preliminary data.</text>
</comment>
<reference evidence="1 2" key="1">
    <citation type="journal article" date="2019" name="Int. J. Syst. Evol. Microbiol.">
        <title>Thermogemmatispora aurantia sp. nov. and Thermogemmatispora argillosa sp. nov., within the class Ktedonobacteria, and emended description of the genus Thermogemmatispora.</title>
        <authorList>
            <person name="Zheng Y."/>
            <person name="Wang C.M."/>
            <person name="Sakai Y."/>
            <person name="Abe K."/>
            <person name="Yokota A."/>
            <person name="Yabe S."/>
        </authorList>
    </citation>
    <scope>NUCLEOTIDE SEQUENCE [LARGE SCALE GENOMIC DNA]</scope>
    <source>
        <strain evidence="1 2">A1-2</strain>
    </source>
</reference>
<sequence>MTPGELVQWLEQAGLGAYKQVMGRCCEQWAELGGEVTQLLHRAVYGRLRYGAMLLVDLLILLGGPAAYRVAVGGREVVLYDWGGFRLAMQSLRLEATVQRKRVVEGVCVMLEAWAESRMEMQEDLLRGL</sequence>
<organism evidence="1 2">
    <name type="scientific">Thermogemmatispora aurantia</name>
    <dbReference type="NCBI Taxonomy" id="2045279"/>
    <lineage>
        <taxon>Bacteria</taxon>
        <taxon>Bacillati</taxon>
        <taxon>Chloroflexota</taxon>
        <taxon>Ktedonobacteria</taxon>
        <taxon>Thermogemmatisporales</taxon>
        <taxon>Thermogemmatisporaceae</taxon>
        <taxon>Thermogemmatispora</taxon>
    </lineage>
</organism>
<dbReference type="EMBL" id="BKZV01000001">
    <property type="protein sequence ID" value="GER82740.1"/>
    <property type="molecule type" value="Genomic_DNA"/>
</dbReference>
<protein>
    <submittedName>
        <fullName evidence="1">Uncharacterized protein</fullName>
    </submittedName>
</protein>
<dbReference type="AlphaFoldDB" id="A0A5J4K7S5"/>
<keyword evidence="2" id="KW-1185">Reference proteome</keyword>
<dbReference type="Proteomes" id="UP000334820">
    <property type="component" value="Unassembled WGS sequence"/>
</dbReference>
<evidence type="ECO:0000313" key="1">
    <source>
        <dbReference type="EMBL" id="GER82740.1"/>
    </source>
</evidence>